<name>A0A3G6J7M3_9CORY</name>
<reference evidence="7 8" key="1">
    <citation type="submission" date="2018-11" db="EMBL/GenBank/DDBJ databases">
        <authorList>
            <person name="Kleinhagauer T."/>
            <person name="Glaeser S.P."/>
            <person name="Spergser J."/>
            <person name="Ruckert C."/>
            <person name="Kaempfer P."/>
            <person name="Busse H.-J."/>
        </authorList>
    </citation>
    <scope>NUCLEOTIDE SEQUENCE [LARGE SCALE GENOMIC DNA]</scope>
    <source>
        <strain evidence="7 8">200CH</strain>
    </source>
</reference>
<organism evidence="7 8">
    <name type="scientific">Corynebacterium choanae</name>
    <dbReference type="NCBI Taxonomy" id="1862358"/>
    <lineage>
        <taxon>Bacteria</taxon>
        <taxon>Bacillati</taxon>
        <taxon>Actinomycetota</taxon>
        <taxon>Actinomycetes</taxon>
        <taxon>Mycobacteriales</taxon>
        <taxon>Corynebacteriaceae</taxon>
        <taxon>Corynebacterium</taxon>
    </lineage>
</organism>
<dbReference type="Pfam" id="PF01988">
    <property type="entry name" value="VIT1"/>
    <property type="match status" value="1"/>
</dbReference>
<feature type="transmembrane region" description="Helical" evidence="6">
    <location>
        <begin position="410"/>
        <end position="433"/>
    </location>
</feature>
<dbReference type="AlphaFoldDB" id="A0A3G6J7M3"/>
<feature type="transmembrane region" description="Helical" evidence="6">
    <location>
        <begin position="385"/>
        <end position="404"/>
    </location>
</feature>
<dbReference type="CDD" id="cd01044">
    <property type="entry name" value="Ferritin_CCC1_N"/>
    <property type="match status" value="1"/>
</dbReference>
<dbReference type="GO" id="GO:0005384">
    <property type="term" value="F:manganese ion transmembrane transporter activity"/>
    <property type="evidence" value="ECO:0007669"/>
    <property type="project" value="InterPro"/>
</dbReference>
<proteinExistence type="predicted"/>
<comment type="subcellular location">
    <subcellularLocation>
        <location evidence="1">Endomembrane system</location>
        <topology evidence="1">Multi-pass membrane protein</topology>
    </subcellularLocation>
</comment>
<evidence type="ECO:0000256" key="2">
    <source>
        <dbReference type="ARBA" id="ARBA00022692"/>
    </source>
</evidence>
<dbReference type="Proteomes" id="UP000269019">
    <property type="component" value="Chromosome"/>
</dbReference>
<accession>A0A3G6J7M3</accession>
<evidence type="ECO:0000256" key="5">
    <source>
        <dbReference type="SAM" id="MobiDB-lite"/>
    </source>
</evidence>
<evidence type="ECO:0000313" key="8">
    <source>
        <dbReference type="Proteomes" id="UP000269019"/>
    </source>
</evidence>
<feature type="transmembrane region" description="Helical" evidence="6">
    <location>
        <begin position="440"/>
        <end position="462"/>
    </location>
</feature>
<keyword evidence="8" id="KW-1185">Reference proteome</keyword>
<dbReference type="GO" id="GO:0012505">
    <property type="term" value="C:endomembrane system"/>
    <property type="evidence" value="ECO:0007669"/>
    <property type="project" value="UniProtKB-SubCell"/>
</dbReference>
<dbReference type="KEGG" id="ccho:CCHOA_08340"/>
<gene>
    <name evidence="7" type="ORF">CCHOA_08340</name>
</gene>
<dbReference type="InterPro" id="IPR008217">
    <property type="entry name" value="Ccc1_fam"/>
</dbReference>
<evidence type="ECO:0000313" key="7">
    <source>
        <dbReference type="EMBL" id="AZA14057.1"/>
    </source>
</evidence>
<dbReference type="InterPro" id="IPR039376">
    <property type="entry name" value="Ferritin_CCC1_N"/>
</dbReference>
<feature type="region of interest" description="Disordered" evidence="5">
    <location>
        <begin position="63"/>
        <end position="83"/>
    </location>
</feature>
<dbReference type="CDD" id="cd02433">
    <property type="entry name" value="Nodulin-21_like_2"/>
    <property type="match status" value="1"/>
</dbReference>
<dbReference type="InterPro" id="IPR009078">
    <property type="entry name" value="Ferritin-like_SF"/>
</dbReference>
<keyword evidence="4 6" id="KW-0472">Membrane</keyword>
<evidence type="ECO:0000256" key="3">
    <source>
        <dbReference type="ARBA" id="ARBA00022989"/>
    </source>
</evidence>
<evidence type="ECO:0000256" key="6">
    <source>
        <dbReference type="SAM" id="Phobius"/>
    </source>
</evidence>
<dbReference type="SUPFAM" id="SSF47240">
    <property type="entry name" value="Ferritin-like"/>
    <property type="match status" value="1"/>
</dbReference>
<dbReference type="GO" id="GO:0030026">
    <property type="term" value="P:intracellular manganese ion homeostasis"/>
    <property type="evidence" value="ECO:0007669"/>
    <property type="project" value="InterPro"/>
</dbReference>
<keyword evidence="3 6" id="KW-1133">Transmembrane helix</keyword>
<evidence type="ECO:0000256" key="1">
    <source>
        <dbReference type="ARBA" id="ARBA00004127"/>
    </source>
</evidence>
<dbReference type="EMBL" id="CP033896">
    <property type="protein sequence ID" value="AZA14057.1"/>
    <property type="molecule type" value="Genomic_DNA"/>
</dbReference>
<keyword evidence="2 6" id="KW-0812">Transmembrane</keyword>
<dbReference type="PANTHER" id="PTHR31851">
    <property type="entry name" value="FE(2+)/MN(2+) TRANSPORTER PCL1"/>
    <property type="match status" value="1"/>
</dbReference>
<evidence type="ECO:0000256" key="4">
    <source>
        <dbReference type="ARBA" id="ARBA00023136"/>
    </source>
</evidence>
<protein>
    <submittedName>
        <fullName evidence="7">VIT family protein</fullName>
    </submittedName>
</protein>
<sequence>MQRLSGASFMWGAKPRAMAARISQGSWERPVSRVLDLVRFLCCYRDVLRRLLLNCNRSRVTRMSQDSSTGQLPADNTGEDGSLSAAADGAAGGVVRHDAPVSKSQIRRWRKYLADERAEAAVYRELARRKTGEERQILLDIAAAEARHEQYWQQRLGEHVGLPQAASLKTRLLAVLAKRFGTVFTLALMQSAETRTPYETDADATEQMAADERVHAEVVRGLAARGREKMSGNFRAAVFGLNDGLVSNLALVLGVVGATTDNGLIVLTGVSGLLAGALSMGAGEYISVSSQRELLEASAPDPETSRRLPELDVNENELALVYRARGMAIDEAEEKARHLLDQVAASRSKPALEDTGRLGDVIGAVAQDTDNEIVGSGMAAAISSFLFFATGAAIPVLPFFFGLATSTAAIVSGVLVGIALLCTGAIVGMLGGVSPLRKAIIQLAIGLGAAAVTYGLGSVLGVQLG</sequence>